<feature type="transmembrane region" description="Helical" evidence="11">
    <location>
        <begin position="6"/>
        <end position="25"/>
    </location>
</feature>
<dbReference type="FunCoup" id="A0A0J6WQR6">
    <property type="interactions" value="228"/>
</dbReference>
<organism evidence="12 13">
    <name type="scientific">Megasphaera cerevisiae DSM 20462</name>
    <dbReference type="NCBI Taxonomy" id="1122219"/>
    <lineage>
        <taxon>Bacteria</taxon>
        <taxon>Bacillati</taxon>
        <taxon>Bacillota</taxon>
        <taxon>Negativicutes</taxon>
        <taxon>Veillonellales</taxon>
        <taxon>Veillonellaceae</taxon>
        <taxon>Megasphaera</taxon>
    </lineage>
</organism>
<dbReference type="SMART" id="SM01323">
    <property type="entry name" value="YajC"/>
    <property type="match status" value="1"/>
</dbReference>
<comment type="caution">
    <text evidence="12">The sequence shown here is derived from an EMBL/GenBank/DDBJ whole genome shotgun (WGS) entry which is preliminary data.</text>
</comment>
<evidence type="ECO:0000256" key="6">
    <source>
        <dbReference type="ARBA" id="ARBA00022927"/>
    </source>
</evidence>
<dbReference type="InParanoid" id="A0A0J6WQR6"/>
<dbReference type="Proteomes" id="UP000036503">
    <property type="component" value="Unassembled WGS sequence"/>
</dbReference>
<dbReference type="PANTHER" id="PTHR33909">
    <property type="entry name" value="SEC TRANSLOCON ACCESSORY COMPLEX SUBUNIT YAJC"/>
    <property type="match status" value="1"/>
</dbReference>
<dbReference type="GO" id="GO:0015031">
    <property type="term" value="P:protein transport"/>
    <property type="evidence" value="ECO:0007669"/>
    <property type="project" value="UniProtKB-KW"/>
</dbReference>
<evidence type="ECO:0000256" key="4">
    <source>
        <dbReference type="ARBA" id="ARBA00022475"/>
    </source>
</evidence>
<dbReference type="STRING" id="39029.BSR42_07105"/>
<evidence type="ECO:0000256" key="7">
    <source>
        <dbReference type="ARBA" id="ARBA00022989"/>
    </source>
</evidence>
<gene>
    <name evidence="12" type="ORF">AB840_11680</name>
</gene>
<feature type="compositionally biased region" description="Basic and acidic residues" evidence="10">
    <location>
        <begin position="89"/>
        <end position="108"/>
    </location>
</feature>
<sequence length="129" mass="14535">MEIMDQLNAFWPIILMVVIFYFLLWRPQKKQQKRRQEMLDSLKTGAKVVTAGGLYGTIVSLHEEYLVIRIADKVEVKVTRSAVNQLLGKHEAAEDKKSKKKEAVKTVEETSSAAAPAEETKSEATDDAK</sequence>
<dbReference type="EMBL" id="LEKT01000046">
    <property type="protein sequence ID" value="KMO85780.1"/>
    <property type="molecule type" value="Genomic_DNA"/>
</dbReference>
<protein>
    <submittedName>
        <fullName evidence="12">Preprotein translocase subunit YajC</fullName>
    </submittedName>
</protein>
<evidence type="ECO:0000256" key="9">
    <source>
        <dbReference type="ARBA" id="ARBA00023136"/>
    </source>
</evidence>
<dbReference type="PATRIC" id="fig|1122219.3.peg.2293"/>
<keyword evidence="5 11" id="KW-0812">Transmembrane</keyword>
<dbReference type="OrthoDB" id="9800132at2"/>
<keyword evidence="13" id="KW-1185">Reference proteome</keyword>
<evidence type="ECO:0000256" key="2">
    <source>
        <dbReference type="ARBA" id="ARBA00006742"/>
    </source>
</evidence>
<keyword evidence="8" id="KW-0811">Translocation</keyword>
<keyword evidence="3" id="KW-0813">Transport</keyword>
<dbReference type="Pfam" id="PF02699">
    <property type="entry name" value="YajC"/>
    <property type="match status" value="1"/>
</dbReference>
<evidence type="ECO:0000256" key="5">
    <source>
        <dbReference type="ARBA" id="ARBA00022692"/>
    </source>
</evidence>
<dbReference type="InterPro" id="IPR003849">
    <property type="entry name" value="Preprotein_translocase_YajC"/>
</dbReference>
<comment type="similarity">
    <text evidence="2">Belongs to the YajC family.</text>
</comment>
<dbReference type="PANTHER" id="PTHR33909:SF1">
    <property type="entry name" value="SEC TRANSLOCON ACCESSORY COMPLEX SUBUNIT YAJC"/>
    <property type="match status" value="1"/>
</dbReference>
<reference evidence="12 13" key="1">
    <citation type="submission" date="2015-06" db="EMBL/GenBank/DDBJ databases">
        <title>Draft genome sequence of beer spoilage bacterium Megasphaera cerevisiae type strain 20462.</title>
        <authorList>
            <person name="Kutumbaka K."/>
            <person name="Pasmowitz J."/>
            <person name="Mategko J."/>
            <person name="Reyes D."/>
            <person name="Friedrich A."/>
            <person name="Han S."/>
            <person name="Martens-Habbena W."/>
            <person name="Neal-McKinney J."/>
            <person name="Janagama H.K."/>
            <person name="Nadala C."/>
            <person name="Samadpour M."/>
        </authorList>
    </citation>
    <scope>NUCLEOTIDE SEQUENCE [LARGE SCALE GENOMIC DNA]</scope>
    <source>
        <strain evidence="12 13">DSM 20462</strain>
    </source>
</reference>
<evidence type="ECO:0000256" key="8">
    <source>
        <dbReference type="ARBA" id="ARBA00023010"/>
    </source>
</evidence>
<evidence type="ECO:0000313" key="12">
    <source>
        <dbReference type="EMBL" id="KMO85780.1"/>
    </source>
</evidence>
<keyword evidence="4" id="KW-1003">Cell membrane</keyword>
<accession>A0A0J6WQR6</accession>
<evidence type="ECO:0000313" key="13">
    <source>
        <dbReference type="Proteomes" id="UP000036503"/>
    </source>
</evidence>
<dbReference type="GO" id="GO:0005886">
    <property type="term" value="C:plasma membrane"/>
    <property type="evidence" value="ECO:0007669"/>
    <property type="project" value="UniProtKB-SubCell"/>
</dbReference>
<dbReference type="PRINTS" id="PR01853">
    <property type="entry name" value="YAJCTRNLCASE"/>
</dbReference>
<evidence type="ECO:0000256" key="1">
    <source>
        <dbReference type="ARBA" id="ARBA00004162"/>
    </source>
</evidence>
<dbReference type="NCBIfam" id="TIGR00739">
    <property type="entry name" value="yajC"/>
    <property type="match status" value="1"/>
</dbReference>
<evidence type="ECO:0000256" key="3">
    <source>
        <dbReference type="ARBA" id="ARBA00022448"/>
    </source>
</evidence>
<keyword evidence="6" id="KW-0653">Protein transport</keyword>
<feature type="compositionally biased region" description="Basic and acidic residues" evidence="10">
    <location>
        <begin position="118"/>
        <end position="129"/>
    </location>
</feature>
<proteinExistence type="inferred from homology"/>
<feature type="region of interest" description="Disordered" evidence="10">
    <location>
        <begin position="89"/>
        <end position="129"/>
    </location>
</feature>
<keyword evidence="9 11" id="KW-0472">Membrane</keyword>
<dbReference type="AlphaFoldDB" id="A0A0J6WQR6"/>
<evidence type="ECO:0000256" key="10">
    <source>
        <dbReference type="SAM" id="MobiDB-lite"/>
    </source>
</evidence>
<keyword evidence="7 11" id="KW-1133">Transmembrane helix</keyword>
<name>A0A0J6WQR6_9FIRM</name>
<evidence type="ECO:0000256" key="11">
    <source>
        <dbReference type="SAM" id="Phobius"/>
    </source>
</evidence>
<comment type="subcellular location">
    <subcellularLocation>
        <location evidence="1">Cell membrane</location>
        <topology evidence="1">Single-pass membrane protein</topology>
    </subcellularLocation>
</comment>